<accession>A0A9P4MGS5</accession>
<dbReference type="InterPro" id="IPR001040">
    <property type="entry name" value="TIF_eIF_4E"/>
</dbReference>
<evidence type="ECO:0000313" key="7">
    <source>
        <dbReference type="EMBL" id="KAF2104769.1"/>
    </source>
</evidence>
<keyword evidence="2" id="KW-0810">Translation regulation</keyword>
<dbReference type="GO" id="GO:0016281">
    <property type="term" value="C:eukaryotic translation initiation factor 4F complex"/>
    <property type="evidence" value="ECO:0007669"/>
    <property type="project" value="TreeGrafter"/>
</dbReference>
<feature type="region of interest" description="Disordered" evidence="6">
    <location>
        <begin position="59"/>
        <end position="80"/>
    </location>
</feature>
<dbReference type="GO" id="GO:0006417">
    <property type="term" value="P:regulation of translation"/>
    <property type="evidence" value="ECO:0007669"/>
    <property type="project" value="UniProtKB-KW"/>
</dbReference>
<dbReference type="Pfam" id="PF01652">
    <property type="entry name" value="IF4E"/>
    <property type="match status" value="1"/>
</dbReference>
<feature type="region of interest" description="Disordered" evidence="6">
    <location>
        <begin position="1"/>
        <end position="32"/>
    </location>
</feature>
<comment type="similarity">
    <text evidence="5">Belongs to the eukaryotic initiation factor 4E family.</text>
</comment>
<keyword evidence="1 5" id="KW-0396">Initiation factor</keyword>
<name>A0A9P4MGS5_9PEZI</name>
<dbReference type="Proteomes" id="UP000799772">
    <property type="component" value="Unassembled WGS sequence"/>
</dbReference>
<dbReference type="OrthoDB" id="17977at2759"/>
<dbReference type="AlphaFoldDB" id="A0A9P4MGS5"/>
<dbReference type="PANTHER" id="PTHR11960:SF66">
    <property type="entry name" value="EUKARYOTIC TRANSLATION INITIATION FACTOR 4E TYPE 3"/>
    <property type="match status" value="1"/>
</dbReference>
<evidence type="ECO:0000256" key="4">
    <source>
        <dbReference type="ARBA" id="ARBA00022917"/>
    </source>
</evidence>
<feature type="region of interest" description="Disordered" evidence="6">
    <location>
        <begin position="244"/>
        <end position="266"/>
    </location>
</feature>
<dbReference type="Gene3D" id="3.30.760.10">
    <property type="entry name" value="RNA Cap, Translation Initiation Factor Eif4e"/>
    <property type="match status" value="1"/>
</dbReference>
<evidence type="ECO:0000256" key="2">
    <source>
        <dbReference type="ARBA" id="ARBA00022845"/>
    </source>
</evidence>
<sequence>MATRLPNLLTSHLPGISESDASATSSPSRGKQMAAFIRQKTAGRYPLCHVWDFWHDRQDRKPKARSESPPDSDSSAATGPSYEDRLVNLHTVSDIKQFWELFNNFDVTTLPLRDSVHLFHHGVKPVWEDPRNVRGGSWTFRVPKEKAPQFWKETCVMAIGDELQRAVETDRTTFRDDICGISLSVRFTSTLVTIWNRDGDHEDGIQNILKTVLNGLSPELIPKESAYYYKKHSEHAGFTGVVSAASGPATTTSEKENPIDAKMTDA</sequence>
<feature type="compositionally biased region" description="Basic and acidic residues" evidence="6">
    <location>
        <begin position="59"/>
        <end position="68"/>
    </location>
</feature>
<comment type="caution">
    <text evidence="7">The sequence shown here is derived from an EMBL/GenBank/DDBJ whole genome shotgun (WGS) entry which is preliminary data.</text>
</comment>
<dbReference type="SUPFAM" id="SSF55418">
    <property type="entry name" value="eIF4e-like"/>
    <property type="match status" value="1"/>
</dbReference>
<organism evidence="7 8">
    <name type="scientific">Rhizodiscina lignyota</name>
    <dbReference type="NCBI Taxonomy" id="1504668"/>
    <lineage>
        <taxon>Eukaryota</taxon>
        <taxon>Fungi</taxon>
        <taxon>Dikarya</taxon>
        <taxon>Ascomycota</taxon>
        <taxon>Pezizomycotina</taxon>
        <taxon>Dothideomycetes</taxon>
        <taxon>Pleosporomycetidae</taxon>
        <taxon>Aulographales</taxon>
        <taxon>Rhizodiscinaceae</taxon>
        <taxon>Rhizodiscina</taxon>
    </lineage>
</organism>
<keyword evidence="3 5" id="KW-0694">RNA-binding</keyword>
<dbReference type="GO" id="GO:0000340">
    <property type="term" value="F:RNA 7-methylguanosine cap binding"/>
    <property type="evidence" value="ECO:0007669"/>
    <property type="project" value="TreeGrafter"/>
</dbReference>
<feature type="compositionally biased region" description="Basic and acidic residues" evidence="6">
    <location>
        <begin position="253"/>
        <end position="266"/>
    </location>
</feature>
<evidence type="ECO:0000256" key="1">
    <source>
        <dbReference type="ARBA" id="ARBA00022540"/>
    </source>
</evidence>
<gene>
    <name evidence="7" type="ORF">NA57DRAFT_70975</name>
</gene>
<dbReference type="GO" id="GO:0003743">
    <property type="term" value="F:translation initiation factor activity"/>
    <property type="evidence" value="ECO:0007669"/>
    <property type="project" value="UniProtKB-KW"/>
</dbReference>
<dbReference type="InterPro" id="IPR023398">
    <property type="entry name" value="TIF_eIF4e-like"/>
</dbReference>
<evidence type="ECO:0000256" key="5">
    <source>
        <dbReference type="RuleBase" id="RU004374"/>
    </source>
</evidence>
<keyword evidence="8" id="KW-1185">Reference proteome</keyword>
<keyword evidence="4 5" id="KW-0648">Protein biosynthesis</keyword>
<protein>
    <submittedName>
        <fullName evidence="7">Translation initiation factor eIF4e</fullName>
    </submittedName>
</protein>
<dbReference type="PANTHER" id="PTHR11960">
    <property type="entry name" value="EUKARYOTIC TRANSLATION INITIATION FACTOR 4E RELATED"/>
    <property type="match status" value="1"/>
</dbReference>
<feature type="compositionally biased region" description="Low complexity" evidence="6">
    <location>
        <begin position="17"/>
        <end position="28"/>
    </location>
</feature>
<dbReference type="EMBL" id="ML978121">
    <property type="protein sequence ID" value="KAF2104769.1"/>
    <property type="molecule type" value="Genomic_DNA"/>
</dbReference>
<evidence type="ECO:0000256" key="6">
    <source>
        <dbReference type="SAM" id="MobiDB-lite"/>
    </source>
</evidence>
<proteinExistence type="inferred from homology"/>
<reference evidence="7" key="1">
    <citation type="journal article" date="2020" name="Stud. Mycol.">
        <title>101 Dothideomycetes genomes: a test case for predicting lifestyles and emergence of pathogens.</title>
        <authorList>
            <person name="Haridas S."/>
            <person name="Albert R."/>
            <person name="Binder M."/>
            <person name="Bloem J."/>
            <person name="Labutti K."/>
            <person name="Salamov A."/>
            <person name="Andreopoulos B."/>
            <person name="Baker S."/>
            <person name="Barry K."/>
            <person name="Bills G."/>
            <person name="Bluhm B."/>
            <person name="Cannon C."/>
            <person name="Castanera R."/>
            <person name="Culley D."/>
            <person name="Daum C."/>
            <person name="Ezra D."/>
            <person name="Gonzalez J."/>
            <person name="Henrissat B."/>
            <person name="Kuo A."/>
            <person name="Liang C."/>
            <person name="Lipzen A."/>
            <person name="Lutzoni F."/>
            <person name="Magnuson J."/>
            <person name="Mondo S."/>
            <person name="Nolan M."/>
            <person name="Ohm R."/>
            <person name="Pangilinan J."/>
            <person name="Park H.-J."/>
            <person name="Ramirez L."/>
            <person name="Alfaro M."/>
            <person name="Sun H."/>
            <person name="Tritt A."/>
            <person name="Yoshinaga Y."/>
            <person name="Zwiers L.-H."/>
            <person name="Turgeon B."/>
            <person name="Goodwin S."/>
            <person name="Spatafora J."/>
            <person name="Crous P."/>
            <person name="Grigoriev I."/>
        </authorList>
    </citation>
    <scope>NUCLEOTIDE SEQUENCE</scope>
    <source>
        <strain evidence="7">CBS 133067</strain>
    </source>
</reference>
<evidence type="ECO:0000313" key="8">
    <source>
        <dbReference type="Proteomes" id="UP000799772"/>
    </source>
</evidence>
<evidence type="ECO:0000256" key="3">
    <source>
        <dbReference type="ARBA" id="ARBA00022884"/>
    </source>
</evidence>